<feature type="transmembrane region" description="Helical" evidence="7">
    <location>
        <begin position="194"/>
        <end position="213"/>
    </location>
</feature>
<accession>A0A1I1XK09</accession>
<feature type="transmembrane region" description="Helical" evidence="7">
    <location>
        <begin position="219"/>
        <end position="242"/>
    </location>
</feature>
<dbReference type="GO" id="GO:0005886">
    <property type="term" value="C:plasma membrane"/>
    <property type="evidence" value="ECO:0007669"/>
    <property type="project" value="UniProtKB-SubCell"/>
</dbReference>
<reference evidence="11 12" key="1">
    <citation type="submission" date="2016-10" db="EMBL/GenBank/DDBJ databases">
        <authorList>
            <person name="Varghese N."/>
            <person name="Submissions S."/>
        </authorList>
    </citation>
    <scope>NUCLEOTIDE SEQUENCE [LARGE SCALE GENOMIC DNA]</scope>
    <source>
        <strain evidence="12">ATCC 20501</strain>
        <strain evidence="10 11">CGMCC 4.3529</strain>
    </source>
</reference>
<feature type="transmembrane region" description="Helical" evidence="7">
    <location>
        <begin position="27"/>
        <end position="48"/>
    </location>
</feature>
<dbReference type="EMBL" id="FOME01000008">
    <property type="protein sequence ID" value="SFE06063.1"/>
    <property type="molecule type" value="Genomic_DNA"/>
</dbReference>
<dbReference type="PANTHER" id="PTHR42920:SF5">
    <property type="entry name" value="EAMA DOMAIN-CONTAINING PROTEIN"/>
    <property type="match status" value="1"/>
</dbReference>
<feature type="transmembrane region" description="Helical" evidence="7">
    <location>
        <begin position="163"/>
        <end position="182"/>
    </location>
</feature>
<proteinExistence type="inferred from homology"/>
<dbReference type="SUPFAM" id="SSF103481">
    <property type="entry name" value="Multidrug resistance efflux transporter EmrE"/>
    <property type="match status" value="2"/>
</dbReference>
<feature type="transmembrane region" description="Helical" evidence="7">
    <location>
        <begin position="141"/>
        <end position="157"/>
    </location>
</feature>
<dbReference type="PANTHER" id="PTHR42920">
    <property type="entry name" value="OS03G0707200 PROTEIN-RELATED"/>
    <property type="match status" value="1"/>
</dbReference>
<dbReference type="Proteomes" id="UP000199690">
    <property type="component" value="Unassembled WGS sequence"/>
</dbReference>
<dbReference type="InterPro" id="IPR051258">
    <property type="entry name" value="Diverse_Substrate_Transporter"/>
</dbReference>
<evidence type="ECO:0000259" key="8">
    <source>
        <dbReference type="Pfam" id="PF00892"/>
    </source>
</evidence>
<organism evidence="9 12">
    <name type="scientific">Saccharopolyspora kobensis</name>
    <dbReference type="NCBI Taxonomy" id="146035"/>
    <lineage>
        <taxon>Bacteria</taxon>
        <taxon>Bacillati</taxon>
        <taxon>Actinomycetota</taxon>
        <taxon>Actinomycetes</taxon>
        <taxon>Pseudonocardiales</taxon>
        <taxon>Pseudonocardiaceae</taxon>
        <taxon>Saccharopolyspora</taxon>
    </lineage>
</organism>
<feature type="transmembrane region" description="Helical" evidence="7">
    <location>
        <begin position="280"/>
        <end position="299"/>
    </location>
</feature>
<evidence type="ECO:0000313" key="12">
    <source>
        <dbReference type="Proteomes" id="UP000236729"/>
    </source>
</evidence>
<gene>
    <name evidence="9" type="ORF">SAMN02982929_04807</name>
    <name evidence="10" type="ORF">SAMN05216506_108221</name>
</gene>
<dbReference type="RefSeq" id="WP_374703899.1">
    <property type="nucleotide sequence ID" value="NZ_FNVB01000007.1"/>
</dbReference>
<feature type="domain" description="EamA" evidence="8">
    <location>
        <begin position="165"/>
        <end position="295"/>
    </location>
</feature>
<sequence length="312" mass="31708">MHVAQIGSGASSGRRPLFSWGQAPARALGAIPPPMLVLLGVVSLQVGAAFAKQLFTMAGASGVVALRLTFAALILLAVWRPSLRMDRRTLAVVAGYGAVLAGMNVCIYQAFERIPLGAAVTIEFLGPLVVAVVGSRRKLDLVWAALAGLGVFLLARVEGGLDPVGVGFALAAGAMWAGYILVGAKLGSRTTGGSGLALGMAFGALVAAPFGIAEAGTALLHPAVLVAGLVVALMSSVIPYSLELEALRRMPPRVFGVLMSLEPAVAALAGLLVLGELLGAWQWVAIACVVIASVGAVGMTKDTRPTNDPGAN</sequence>
<dbReference type="AlphaFoldDB" id="A0A1H6DS72"/>
<keyword evidence="6 7" id="KW-0472">Membrane</keyword>
<evidence type="ECO:0000256" key="3">
    <source>
        <dbReference type="ARBA" id="ARBA00022475"/>
    </source>
</evidence>
<protein>
    <submittedName>
        <fullName evidence="9">Inner membrane transporter RhtA</fullName>
    </submittedName>
</protein>
<dbReference type="SMR" id="A0A1H6DS72"/>
<reference evidence="9" key="2">
    <citation type="submission" date="2016-10" db="EMBL/GenBank/DDBJ databases">
        <authorList>
            <person name="de Groot N.N."/>
        </authorList>
    </citation>
    <scope>NUCLEOTIDE SEQUENCE [LARGE SCALE GENOMIC DNA]</scope>
    <source>
        <strain evidence="9">ATCC 20501</strain>
    </source>
</reference>
<keyword evidence="5 7" id="KW-1133">Transmembrane helix</keyword>
<name>A0A1H6DS72_9PSEU</name>
<dbReference type="InterPro" id="IPR000620">
    <property type="entry name" value="EamA_dom"/>
</dbReference>
<accession>A0A1H6DS72</accession>
<feature type="transmembrane region" description="Helical" evidence="7">
    <location>
        <begin position="116"/>
        <end position="134"/>
    </location>
</feature>
<evidence type="ECO:0000313" key="9">
    <source>
        <dbReference type="EMBL" id="SEG87553.1"/>
    </source>
</evidence>
<evidence type="ECO:0000256" key="7">
    <source>
        <dbReference type="SAM" id="Phobius"/>
    </source>
</evidence>
<comment type="similarity">
    <text evidence="2">Belongs to the EamA transporter family.</text>
</comment>
<evidence type="ECO:0000313" key="11">
    <source>
        <dbReference type="Proteomes" id="UP000199690"/>
    </source>
</evidence>
<keyword evidence="11" id="KW-1185">Reference proteome</keyword>
<evidence type="ECO:0000256" key="4">
    <source>
        <dbReference type="ARBA" id="ARBA00022692"/>
    </source>
</evidence>
<evidence type="ECO:0000313" key="10">
    <source>
        <dbReference type="EMBL" id="SFE06063.1"/>
    </source>
</evidence>
<dbReference type="EMBL" id="FNVB01000007">
    <property type="protein sequence ID" value="SEG87553.1"/>
    <property type="molecule type" value="Genomic_DNA"/>
</dbReference>
<evidence type="ECO:0000256" key="2">
    <source>
        <dbReference type="ARBA" id="ARBA00007362"/>
    </source>
</evidence>
<evidence type="ECO:0000256" key="1">
    <source>
        <dbReference type="ARBA" id="ARBA00004651"/>
    </source>
</evidence>
<evidence type="ECO:0000256" key="5">
    <source>
        <dbReference type="ARBA" id="ARBA00022989"/>
    </source>
</evidence>
<feature type="transmembrane region" description="Helical" evidence="7">
    <location>
        <begin position="254"/>
        <end position="274"/>
    </location>
</feature>
<dbReference type="Proteomes" id="UP000236729">
    <property type="component" value="Unassembled WGS sequence"/>
</dbReference>
<comment type="subcellular location">
    <subcellularLocation>
        <location evidence="1">Cell membrane</location>
        <topology evidence="1">Multi-pass membrane protein</topology>
    </subcellularLocation>
</comment>
<feature type="transmembrane region" description="Helical" evidence="7">
    <location>
        <begin position="54"/>
        <end position="78"/>
    </location>
</feature>
<keyword evidence="4 7" id="KW-0812">Transmembrane</keyword>
<keyword evidence="3" id="KW-1003">Cell membrane</keyword>
<dbReference type="Pfam" id="PF00892">
    <property type="entry name" value="EamA"/>
    <property type="match status" value="1"/>
</dbReference>
<evidence type="ECO:0000256" key="6">
    <source>
        <dbReference type="ARBA" id="ARBA00023136"/>
    </source>
</evidence>
<feature type="transmembrane region" description="Helical" evidence="7">
    <location>
        <begin position="90"/>
        <end position="110"/>
    </location>
</feature>
<dbReference type="InterPro" id="IPR037185">
    <property type="entry name" value="EmrE-like"/>
</dbReference>